<dbReference type="InterPro" id="IPR003615">
    <property type="entry name" value="HNH_nuc"/>
</dbReference>
<dbReference type="EMBL" id="JAAGWF010000002">
    <property type="protein sequence ID" value="NEK56373.1"/>
    <property type="molecule type" value="Genomic_DNA"/>
</dbReference>
<comment type="caution">
    <text evidence="3">The sequence shown here is derived from an EMBL/GenBank/DDBJ whole genome shotgun (WGS) entry which is preliminary data.</text>
</comment>
<feature type="region of interest" description="Disordered" evidence="1">
    <location>
        <begin position="376"/>
        <end position="413"/>
    </location>
</feature>
<reference evidence="3 4" key="1">
    <citation type="submission" date="2020-02" db="EMBL/GenBank/DDBJ databases">
        <title>Geodermatophilus sabuli CPCC 205279 I12A-02694.</title>
        <authorList>
            <person name="Jiang Z."/>
        </authorList>
    </citation>
    <scope>NUCLEOTIDE SEQUENCE [LARGE SCALE GENOMIC DNA]</scope>
    <source>
        <strain evidence="3 4">I12A-02694</strain>
    </source>
</reference>
<evidence type="ECO:0000256" key="1">
    <source>
        <dbReference type="SAM" id="MobiDB-lite"/>
    </source>
</evidence>
<dbReference type="CDD" id="cd00085">
    <property type="entry name" value="HNHc"/>
    <property type="match status" value="1"/>
</dbReference>
<evidence type="ECO:0000313" key="4">
    <source>
        <dbReference type="Proteomes" id="UP000470246"/>
    </source>
</evidence>
<evidence type="ECO:0000313" key="3">
    <source>
        <dbReference type="EMBL" id="NEK56373.1"/>
    </source>
</evidence>
<dbReference type="InterPro" id="IPR003870">
    <property type="entry name" value="DUF222"/>
</dbReference>
<accession>A0A7K3VWA8</accession>
<feature type="compositionally biased region" description="Low complexity" evidence="1">
    <location>
        <begin position="504"/>
        <end position="515"/>
    </location>
</feature>
<dbReference type="Pfam" id="PF02720">
    <property type="entry name" value="DUF222"/>
    <property type="match status" value="1"/>
</dbReference>
<proteinExistence type="predicted"/>
<organism evidence="3 4">
    <name type="scientific">Geodermatophilus sabuli</name>
    <dbReference type="NCBI Taxonomy" id="1564158"/>
    <lineage>
        <taxon>Bacteria</taxon>
        <taxon>Bacillati</taxon>
        <taxon>Actinomycetota</taxon>
        <taxon>Actinomycetes</taxon>
        <taxon>Geodermatophilales</taxon>
        <taxon>Geodermatophilaceae</taxon>
        <taxon>Geodermatophilus</taxon>
    </lineage>
</organism>
<dbReference type="AlphaFoldDB" id="A0A7K3VWA8"/>
<name>A0A7K3VWA8_9ACTN</name>
<dbReference type="RefSeq" id="WP_163479565.1">
    <property type="nucleotide sequence ID" value="NZ_JAAGWF010000002.1"/>
</dbReference>
<evidence type="ECO:0000259" key="2">
    <source>
        <dbReference type="Pfam" id="PF02720"/>
    </source>
</evidence>
<gene>
    <name evidence="3" type="ORF">GCU56_00605</name>
</gene>
<keyword evidence="4" id="KW-1185">Reference proteome</keyword>
<protein>
    <submittedName>
        <fullName evidence="3">DUF222 domain-containing protein</fullName>
    </submittedName>
</protein>
<feature type="compositionally biased region" description="Basic residues" evidence="1">
    <location>
        <begin position="391"/>
        <end position="400"/>
    </location>
</feature>
<feature type="region of interest" description="Disordered" evidence="1">
    <location>
        <begin position="504"/>
        <end position="557"/>
    </location>
</feature>
<feature type="compositionally biased region" description="Pro residues" evidence="1">
    <location>
        <begin position="538"/>
        <end position="547"/>
    </location>
</feature>
<sequence>MFIGGGFGLGLTVAEVDVPAVPGPARLSEILPPALRTPEEKALELGRLARLEAMIAAYRVDLVASLAGDRPAVFDVPAGAPGGAAADVVAGPGAPEGVSEFFADELAQVLNCSRSAASVLTDQAVTLVGKLPGTWAALADGRLDWPRARAVAHELGWKARSTDPLVLAAVEAAVLPTAMELSVRQLTAAVRRELTARDAAAAEVRRRDAEAAADVTVRPAGDGMAELVARMPQPLALAVRDTLTGHARAAKAAGDDRPLGVLRVGVLADLTLRPWDDTREPVTAQLTITTPLDALRPPGPDAAGAGALLVRPGSVPAPTAVVGGEPITAAHVRELLIQLDAVCPGGLQAPTGGSLTVAITDPDGTLRATASRRELESIARRGCPTHDQPPGRKRRRRRRPHEGQDTAGAACGCPVLDRPPPIDRYEPTPAQRRWVQTRDRTCRHPGCSNRAGWADLDHVQSYACGGPTACQNLCCLCRRHHRLKTHAPGWRYAMTADGVLTVTTPSGVTRTTRPPGHTPPDRRASRLPVTGARVLTAPPGPPPPAPDPVEADDPPPF</sequence>
<feature type="domain" description="DUF222" evidence="2">
    <location>
        <begin position="102"/>
        <end position="294"/>
    </location>
</feature>
<dbReference type="Proteomes" id="UP000470246">
    <property type="component" value="Unassembled WGS sequence"/>
</dbReference>